<organism evidence="3 4">
    <name type="scientific">Pseudonocardia nematodicida</name>
    <dbReference type="NCBI Taxonomy" id="1206997"/>
    <lineage>
        <taxon>Bacteria</taxon>
        <taxon>Bacillati</taxon>
        <taxon>Actinomycetota</taxon>
        <taxon>Actinomycetes</taxon>
        <taxon>Pseudonocardiales</taxon>
        <taxon>Pseudonocardiaceae</taxon>
        <taxon>Pseudonocardia</taxon>
    </lineage>
</organism>
<sequence length="324" mass="31839">MTRLLVLDVGKTGCRARLTDGGAPVASGEWPGACGVADRDGAQRALAAIHGVTRGWPVPDAVAAGLAGLASAPDRAADIAAGLRERFVPDLRVLLTSDMTTWHAGALGGAPGVVLAAGTGVVALGIDAAGRSARVDGWGHLLGDDGGGFALGRAGLAAALRAHDGRSGGSPALLALLRARFGEPDRLPARVHGADNPAREVAAFARDVLAAAGSGDDVARAIVARAAADLAGTAAAADAAVEGAAPDRAASDPAGPGPSRPVACGGGLLDAGPVLTGPLDAELAARSLTRTRPLGDALDGARLLLEDPHVPHHALTVPSPAGAR</sequence>
<dbReference type="InterPro" id="IPR002731">
    <property type="entry name" value="ATPase_BadF"/>
</dbReference>
<dbReference type="Proteomes" id="UP001494902">
    <property type="component" value="Unassembled WGS sequence"/>
</dbReference>
<protein>
    <submittedName>
        <fullName evidence="3">BadF/BadG/BcrA/BcrD ATPase family protein</fullName>
    </submittedName>
</protein>
<feature type="region of interest" description="Disordered" evidence="1">
    <location>
        <begin position="246"/>
        <end position="265"/>
    </location>
</feature>
<dbReference type="EMBL" id="JBEDNQ010000011">
    <property type="protein sequence ID" value="MEQ3553709.1"/>
    <property type="molecule type" value="Genomic_DNA"/>
</dbReference>
<dbReference type="Gene3D" id="3.30.420.40">
    <property type="match status" value="2"/>
</dbReference>
<proteinExistence type="predicted"/>
<name>A0ABV1KGX1_9PSEU</name>
<dbReference type="SUPFAM" id="SSF53067">
    <property type="entry name" value="Actin-like ATPase domain"/>
    <property type="match status" value="1"/>
</dbReference>
<gene>
    <name evidence="3" type="ORF">WIS52_24820</name>
</gene>
<feature type="domain" description="ATPase BadF/BadG/BcrA/BcrD type" evidence="2">
    <location>
        <begin position="102"/>
        <end position="242"/>
    </location>
</feature>
<keyword evidence="4" id="KW-1185">Reference proteome</keyword>
<dbReference type="RefSeq" id="WP_349300772.1">
    <property type="nucleotide sequence ID" value="NZ_JBEDNQ010000011.1"/>
</dbReference>
<dbReference type="InterPro" id="IPR052519">
    <property type="entry name" value="Euk-type_GlcNAc_Kinase"/>
</dbReference>
<accession>A0ABV1KGX1</accession>
<dbReference type="Pfam" id="PF01869">
    <property type="entry name" value="BcrAD_BadFG"/>
    <property type="match status" value="1"/>
</dbReference>
<evidence type="ECO:0000256" key="1">
    <source>
        <dbReference type="SAM" id="MobiDB-lite"/>
    </source>
</evidence>
<evidence type="ECO:0000313" key="3">
    <source>
        <dbReference type="EMBL" id="MEQ3553709.1"/>
    </source>
</evidence>
<evidence type="ECO:0000259" key="2">
    <source>
        <dbReference type="Pfam" id="PF01869"/>
    </source>
</evidence>
<comment type="caution">
    <text evidence="3">The sequence shown here is derived from an EMBL/GenBank/DDBJ whole genome shotgun (WGS) entry which is preliminary data.</text>
</comment>
<reference evidence="3 4" key="1">
    <citation type="submission" date="2024-03" db="EMBL/GenBank/DDBJ databases">
        <title>Draft genome sequence of Pseudonocardia nematodicida JCM 31783.</title>
        <authorList>
            <person name="Butdee W."/>
            <person name="Duangmal K."/>
        </authorList>
    </citation>
    <scope>NUCLEOTIDE SEQUENCE [LARGE SCALE GENOMIC DNA]</scope>
    <source>
        <strain evidence="3 4">JCM 31783</strain>
    </source>
</reference>
<dbReference type="PANTHER" id="PTHR43190">
    <property type="entry name" value="N-ACETYL-D-GLUCOSAMINE KINASE"/>
    <property type="match status" value="1"/>
</dbReference>
<dbReference type="InterPro" id="IPR043129">
    <property type="entry name" value="ATPase_NBD"/>
</dbReference>
<evidence type="ECO:0000313" key="4">
    <source>
        <dbReference type="Proteomes" id="UP001494902"/>
    </source>
</evidence>
<dbReference type="PANTHER" id="PTHR43190:SF3">
    <property type="entry name" value="N-ACETYL-D-GLUCOSAMINE KINASE"/>
    <property type="match status" value="1"/>
</dbReference>